<dbReference type="PANTHER" id="PTHR43270:SF12">
    <property type="entry name" value="SUCCINYL-DIAMINOPIMELATE DESUCCINYLASE"/>
    <property type="match status" value="1"/>
</dbReference>
<proteinExistence type="predicted"/>
<dbReference type="NCBIfam" id="NF005914">
    <property type="entry name" value="PRK07907.1"/>
    <property type="match status" value="1"/>
</dbReference>
<reference evidence="6" key="1">
    <citation type="journal article" date="2017" name="Int. J. Syst. Evol. Microbiol.">
        <title>Notoacmeibacter marinus gen. nov., sp. nov., isolated from the gut of a limpet and proposal of Notoacmeibacteraceae fam. nov. in the order Rhizobiales of the class Alphaproteobacteria.</title>
        <authorList>
            <person name="Huang Z."/>
            <person name="Guo F."/>
            <person name="Lai Q."/>
        </authorList>
    </citation>
    <scope>NUCLEOTIDE SEQUENCE [LARGE SCALE GENOMIC DNA]</scope>
    <source>
        <strain evidence="6">XMTR2A4</strain>
    </source>
</reference>
<comment type="caution">
    <text evidence="5">The sequence shown here is derived from an EMBL/GenBank/DDBJ whole genome shotgun (WGS) entry which is preliminary data.</text>
</comment>
<dbReference type="NCBIfam" id="NF006579">
    <property type="entry name" value="PRK09104.1"/>
    <property type="match status" value="1"/>
</dbReference>
<organism evidence="5 6">
    <name type="scientific">Notoacmeibacter marinus</name>
    <dbReference type="NCBI Taxonomy" id="1876515"/>
    <lineage>
        <taxon>Bacteria</taxon>
        <taxon>Pseudomonadati</taxon>
        <taxon>Pseudomonadota</taxon>
        <taxon>Alphaproteobacteria</taxon>
        <taxon>Hyphomicrobiales</taxon>
        <taxon>Notoacmeibacteraceae</taxon>
        <taxon>Notoacmeibacter</taxon>
    </lineage>
</organism>
<dbReference type="SUPFAM" id="SSF53187">
    <property type="entry name" value="Zn-dependent exopeptidases"/>
    <property type="match status" value="1"/>
</dbReference>
<keyword evidence="1" id="KW-0645">Protease</keyword>
<dbReference type="RefSeq" id="WP_094075862.1">
    <property type="nucleotide sequence ID" value="NZ_NBYO01000001.1"/>
</dbReference>
<gene>
    <name evidence="5" type="ORF">B7H23_02810</name>
</gene>
<dbReference type="Gene3D" id="3.30.70.360">
    <property type="match status" value="1"/>
</dbReference>
<feature type="domain" description="Peptidase M20 dimerisation" evidence="4">
    <location>
        <begin position="201"/>
        <end position="360"/>
    </location>
</feature>
<keyword evidence="6" id="KW-1185">Reference proteome</keyword>
<dbReference type="InterPro" id="IPR051458">
    <property type="entry name" value="Cyt/Met_Dipeptidase"/>
</dbReference>
<dbReference type="NCBIfam" id="NF006053">
    <property type="entry name" value="PRK08201.1"/>
    <property type="match status" value="1"/>
</dbReference>
<dbReference type="EMBL" id="NBYO01000001">
    <property type="protein sequence ID" value="OXT01894.1"/>
    <property type="molecule type" value="Genomic_DNA"/>
</dbReference>
<dbReference type="Pfam" id="PF07687">
    <property type="entry name" value="M20_dimer"/>
    <property type="match status" value="1"/>
</dbReference>
<protein>
    <recommendedName>
        <fullName evidence="4">Peptidase M20 dimerisation domain-containing protein</fullName>
    </recommendedName>
</protein>
<evidence type="ECO:0000259" key="4">
    <source>
        <dbReference type="Pfam" id="PF07687"/>
    </source>
</evidence>
<accession>A0A231V1A7</accession>
<dbReference type="Gene3D" id="3.40.630.10">
    <property type="entry name" value="Zn peptidases"/>
    <property type="match status" value="1"/>
</dbReference>
<evidence type="ECO:0000313" key="6">
    <source>
        <dbReference type="Proteomes" id="UP000215405"/>
    </source>
</evidence>
<dbReference type="InterPro" id="IPR011650">
    <property type="entry name" value="Peptidase_M20_dimer"/>
</dbReference>
<evidence type="ECO:0000256" key="3">
    <source>
        <dbReference type="ARBA" id="ARBA00022801"/>
    </source>
</evidence>
<name>A0A231V1A7_9HYPH</name>
<dbReference type="InterPro" id="IPR002933">
    <property type="entry name" value="Peptidase_M20"/>
</dbReference>
<evidence type="ECO:0000256" key="2">
    <source>
        <dbReference type="ARBA" id="ARBA00022723"/>
    </source>
</evidence>
<dbReference type="GO" id="GO:0008233">
    <property type="term" value="F:peptidase activity"/>
    <property type="evidence" value="ECO:0007669"/>
    <property type="project" value="UniProtKB-KW"/>
</dbReference>
<dbReference type="AlphaFoldDB" id="A0A231V1A7"/>
<sequence>MSSFDSILSRLDDRLDGALDHLKALIAIPSISTDPDYAGACRQAAEWLRQDLEEIGFRASVRETPGHPMVVAHHDGPGPDAPHALFYGHYDVQPVDPLDEWDADPFESEIIERNGRNIVTGRGAADDKGQLMTFVEACRAMIAETGTLPCRVTILFEGEEESGSPSLLPFIEANKDELKADFALVCDTNMWDADTPAISGGLRGLVGEEVTIHAADRDLHSGYYGGAAANPLTVLSRILGDLHDETGRVTIPNFYDGVNETPDAIKASWQKLERSAEGFLKEIGLSEPFGEEGRSIMELTWARPTAEVNGIVGGYTGEGFKTVIPAKATAKVSFRLVHDQDPAAIRKNFRAFVEERLPKDCTAEFHEHGGSPAVQLPYESGLLTKAKQALTEEWGVEAPIIGMGGSIPIVGTFQTELGMDSLLVGFGLADDRIHSPNEKYELKSFHKGMRSWARILTALGQKAGESA</sequence>
<dbReference type="GO" id="GO:0006508">
    <property type="term" value="P:proteolysis"/>
    <property type="evidence" value="ECO:0007669"/>
    <property type="project" value="UniProtKB-KW"/>
</dbReference>
<evidence type="ECO:0000313" key="5">
    <source>
        <dbReference type="EMBL" id="OXT01894.1"/>
    </source>
</evidence>
<evidence type="ECO:0000256" key="1">
    <source>
        <dbReference type="ARBA" id="ARBA00022670"/>
    </source>
</evidence>
<dbReference type="Proteomes" id="UP000215405">
    <property type="component" value="Unassembled WGS sequence"/>
</dbReference>
<dbReference type="GO" id="GO:0046872">
    <property type="term" value="F:metal ion binding"/>
    <property type="evidence" value="ECO:0007669"/>
    <property type="project" value="UniProtKB-KW"/>
</dbReference>
<dbReference type="PANTHER" id="PTHR43270">
    <property type="entry name" value="BETA-ALA-HIS DIPEPTIDASE"/>
    <property type="match status" value="1"/>
</dbReference>
<keyword evidence="3" id="KW-0378">Hydrolase</keyword>
<dbReference type="Pfam" id="PF01546">
    <property type="entry name" value="Peptidase_M20"/>
    <property type="match status" value="1"/>
</dbReference>
<keyword evidence="2" id="KW-0479">Metal-binding</keyword>